<feature type="signal peptide" evidence="1">
    <location>
        <begin position="1"/>
        <end position="25"/>
    </location>
</feature>
<feature type="domain" description="Filamentous haemagglutinin FhaB/tRNA nuclease CdiA-like TPS" evidence="2">
    <location>
        <begin position="31"/>
        <end position="144"/>
    </location>
</feature>
<dbReference type="NCBIfam" id="TIGR01901">
    <property type="entry name" value="adhes_NPXG"/>
    <property type="match status" value="1"/>
</dbReference>
<keyword evidence="4" id="KW-1185">Reference proteome</keyword>
<feature type="chain" id="PRO_5012283527" evidence="1">
    <location>
        <begin position="26"/>
        <end position="830"/>
    </location>
</feature>
<evidence type="ECO:0000259" key="2">
    <source>
        <dbReference type="SMART" id="SM00912"/>
    </source>
</evidence>
<dbReference type="InterPro" id="IPR011050">
    <property type="entry name" value="Pectin_lyase_fold/virulence"/>
</dbReference>
<accession>A0A1Z4N4T6</accession>
<name>A0A1Z4N4T6_9CYAN</name>
<dbReference type="Gene3D" id="2.160.20.10">
    <property type="entry name" value="Single-stranded right-handed beta-helix, Pectin lyase-like"/>
    <property type="match status" value="2"/>
</dbReference>
<organism evidence="3 4">
    <name type="scientific">Tolypothrix tenuis PCC 7101</name>
    <dbReference type="NCBI Taxonomy" id="231146"/>
    <lineage>
        <taxon>Bacteria</taxon>
        <taxon>Bacillati</taxon>
        <taxon>Cyanobacteriota</taxon>
        <taxon>Cyanophyceae</taxon>
        <taxon>Nostocales</taxon>
        <taxon>Tolypothrichaceae</taxon>
        <taxon>Tolypothrix</taxon>
    </lineage>
</organism>
<dbReference type="SMART" id="SM00912">
    <property type="entry name" value="Haemagg_act"/>
    <property type="match status" value="1"/>
</dbReference>
<dbReference type="AlphaFoldDB" id="A0A1Z4N4T6"/>
<dbReference type="EMBL" id="AP018248">
    <property type="protein sequence ID" value="BAZ00685.1"/>
    <property type="molecule type" value="Genomic_DNA"/>
</dbReference>
<reference evidence="3 4" key="1">
    <citation type="submission" date="2017-06" db="EMBL/GenBank/DDBJ databases">
        <title>Genome sequencing of cyanobaciteial culture collection at National Institute for Environmental Studies (NIES).</title>
        <authorList>
            <person name="Hirose Y."/>
            <person name="Shimura Y."/>
            <person name="Fujisawa T."/>
            <person name="Nakamura Y."/>
            <person name="Kawachi M."/>
        </authorList>
    </citation>
    <scope>NUCLEOTIDE SEQUENCE [LARGE SCALE GENOMIC DNA]</scope>
    <source>
        <strain evidence="3 4">NIES-37</strain>
    </source>
</reference>
<evidence type="ECO:0000313" key="3">
    <source>
        <dbReference type="EMBL" id="BAZ00685.1"/>
    </source>
</evidence>
<sequence length="830" mass="85971">MKVVPFLLILTSVLFTPGTIRVAIAQVTDDATHNTLVQQNGNDFTILNGIEKGNNLFHSFSNFSIPQHGSATFDLINTPNIKTIFSRVTGGNISDINGLIQTLNSNHPVSLFLMNPAGIVFRENASLNIGGSFVGTTANSIKFADGVEFSATNSTASPLLTVSLPIGLQMGHNSGLITVEGAGHQITSKSEIFGYPQLINNDTGLQIQANNTLALIGNKVNFSGGIVEVDGGGHLELGSVREGEVSINPTLTGWEGNYSKVQQFNNIHLAQQSLLNASGTNGSIQLQGQNINLSDGSNVAIQNLGTQSQGITIYATESLNLTGNTSDKKLGSIIKLENLGLGRIGDIVVWANQLTLQDGAVIETGAFTPAPSGNIIINAKLIDINGFVSSNPSIPSSILTLTRDSANAGDINVSSANLRIRNGGVLSSLTVSSGQAARIQINVKDSIEIAGNNPITFTPSTISSTTFSSGNAADVVVTTSKLVIRDGGTLGSATMNQGSSGKVTVNALDFIKVNGRAAGSISSSRIASGSEMTDPVFRAIYGVPLIPTGDASALTINTPLLSVTNGAQVNVKTDGPGNAGDLQINANSIFLDQQGMISASTISANGGNIRLNLQDDLLMRHNSLITATAGGKGNGGNLLINASVIVGSENSDIIANAFQGQGGNIQITTQGIFGLELRPQPTSKSDITASSIFGLNGGVEIKTLAVDPSKGIVALPVQPKDVSSLITQGCGQNQSNRFIVTGRGGLPQNPEIALESDTILEDIQTIPIPTNSDRSLVTANSGNLPLETSNEIIEAQGLVITPEGEILLTAHSPVTTPHSSGIHTASCLTN</sequence>
<dbReference type="SUPFAM" id="SSF51126">
    <property type="entry name" value="Pectin lyase-like"/>
    <property type="match status" value="3"/>
</dbReference>
<protein>
    <submittedName>
        <fullName evidence="3">Filamentous hemagglutinin family outer membrane protein</fullName>
    </submittedName>
</protein>
<evidence type="ECO:0000256" key="1">
    <source>
        <dbReference type="SAM" id="SignalP"/>
    </source>
</evidence>
<keyword evidence="1" id="KW-0732">Signal</keyword>
<proteinExistence type="predicted"/>
<dbReference type="InterPro" id="IPR012334">
    <property type="entry name" value="Pectin_lyas_fold"/>
</dbReference>
<dbReference type="Pfam" id="PF05860">
    <property type="entry name" value="TPS"/>
    <property type="match status" value="1"/>
</dbReference>
<dbReference type="Proteomes" id="UP000218785">
    <property type="component" value="Chromosome"/>
</dbReference>
<gene>
    <name evidence="3" type="ORF">NIES37_46810</name>
</gene>
<evidence type="ECO:0000313" key="4">
    <source>
        <dbReference type="Proteomes" id="UP000218785"/>
    </source>
</evidence>
<dbReference type="KEGG" id="ttq:NIES37_46810"/>
<dbReference type="InterPro" id="IPR008638">
    <property type="entry name" value="FhaB/CdiA-like_TPS"/>
</dbReference>